<dbReference type="KEGG" id="mbas:ALGA_2895"/>
<evidence type="ECO:0000313" key="2">
    <source>
        <dbReference type="EMBL" id="BAX81200.1"/>
    </source>
</evidence>
<reference evidence="2 3" key="1">
    <citation type="journal article" date="2018" name="Mar. Genomics">
        <title>Complete genome sequence of Marinifilaceae bacterium strain SPP2, isolated from the Antarctic marine sediment.</title>
        <authorList>
            <person name="Watanabe M."/>
            <person name="Kojima H."/>
            <person name="Fukui M."/>
        </authorList>
    </citation>
    <scope>NUCLEOTIDE SEQUENCE [LARGE SCALE GENOMIC DNA]</scope>
    <source>
        <strain evidence="2 3">SPP2</strain>
    </source>
</reference>
<protein>
    <submittedName>
        <fullName evidence="2">Uncharacterized protein</fullName>
    </submittedName>
</protein>
<evidence type="ECO:0000256" key="1">
    <source>
        <dbReference type="SAM" id="Phobius"/>
    </source>
</evidence>
<keyword evidence="3" id="KW-1185">Reference proteome</keyword>
<evidence type="ECO:0000313" key="3">
    <source>
        <dbReference type="Proteomes" id="UP000218267"/>
    </source>
</evidence>
<keyword evidence="1" id="KW-0472">Membrane</keyword>
<feature type="transmembrane region" description="Helical" evidence="1">
    <location>
        <begin position="68"/>
        <end position="90"/>
    </location>
</feature>
<dbReference type="AlphaFoldDB" id="A0A1Y1CLM8"/>
<organism evidence="2 3">
    <name type="scientific">Labilibaculum antarcticum</name>
    <dbReference type="NCBI Taxonomy" id="1717717"/>
    <lineage>
        <taxon>Bacteria</taxon>
        <taxon>Pseudomonadati</taxon>
        <taxon>Bacteroidota</taxon>
        <taxon>Bacteroidia</taxon>
        <taxon>Marinilabiliales</taxon>
        <taxon>Marinifilaceae</taxon>
        <taxon>Labilibaculum</taxon>
    </lineage>
</organism>
<proteinExistence type="predicted"/>
<feature type="transmembrane region" description="Helical" evidence="1">
    <location>
        <begin position="96"/>
        <end position="114"/>
    </location>
</feature>
<keyword evidence="1" id="KW-1133">Transmembrane helix</keyword>
<keyword evidence="1" id="KW-0812">Transmembrane</keyword>
<dbReference type="Proteomes" id="UP000218267">
    <property type="component" value="Chromosome"/>
</dbReference>
<sequence>MEMDFKELVDLYHQKKIEGMDFSQIRKELAEKNIETELIKDIVRAIDNRMLSGEVKTKKKGMFKPRDLRLIGWILMIIGGVITLGTYFKWFDMNGYYFLSYGPVIAGYLLIVAARRAQRKNS</sequence>
<accession>A0A1Y1CLM8</accession>
<name>A0A1Y1CLM8_9BACT</name>
<reference evidence="3" key="2">
    <citation type="journal article" date="2020" name="Antonie Van Leeuwenhoek">
        <title>Labilibaculum antarcticum sp. nov., a novel facultative anaerobic, psychrotorelant bacterium isolated from marine sediment of Antarctica.</title>
        <authorList>
            <person name="Watanabe M."/>
            <person name="Kojima H."/>
            <person name="Fukui M."/>
        </authorList>
    </citation>
    <scope>NUCLEOTIDE SEQUENCE [LARGE SCALE GENOMIC DNA]</scope>
    <source>
        <strain evidence="3">SPP2</strain>
    </source>
</reference>
<gene>
    <name evidence="2" type="ORF">ALGA_2895</name>
</gene>
<dbReference type="EMBL" id="AP018042">
    <property type="protein sequence ID" value="BAX81200.1"/>
    <property type="molecule type" value="Genomic_DNA"/>
</dbReference>